<sequence>MVYDHTPPTIAVPHTFSSHEDQQIKSTAEEGSSAIARAHDVCPNRVVKRRLGLWWEIKKSIVKEGDASSLLVTSSSIVLVASDNGSSQGDQARFANASNC</sequence>
<reference evidence="2" key="2">
    <citation type="submission" date="2022-01" db="EMBL/GenBank/DDBJ databases">
        <authorList>
            <person name="Yamashiro T."/>
            <person name="Shiraishi A."/>
            <person name="Satake H."/>
            <person name="Nakayama K."/>
        </authorList>
    </citation>
    <scope>NUCLEOTIDE SEQUENCE</scope>
</reference>
<proteinExistence type="predicted"/>
<organism evidence="2 3">
    <name type="scientific">Tanacetum coccineum</name>
    <dbReference type="NCBI Taxonomy" id="301880"/>
    <lineage>
        <taxon>Eukaryota</taxon>
        <taxon>Viridiplantae</taxon>
        <taxon>Streptophyta</taxon>
        <taxon>Embryophyta</taxon>
        <taxon>Tracheophyta</taxon>
        <taxon>Spermatophyta</taxon>
        <taxon>Magnoliopsida</taxon>
        <taxon>eudicotyledons</taxon>
        <taxon>Gunneridae</taxon>
        <taxon>Pentapetalae</taxon>
        <taxon>asterids</taxon>
        <taxon>campanulids</taxon>
        <taxon>Asterales</taxon>
        <taxon>Asteraceae</taxon>
        <taxon>Asteroideae</taxon>
        <taxon>Anthemideae</taxon>
        <taxon>Anthemidinae</taxon>
        <taxon>Tanacetum</taxon>
    </lineage>
</organism>
<protein>
    <submittedName>
        <fullName evidence="2">Uncharacterized protein</fullName>
    </submittedName>
</protein>
<keyword evidence="3" id="KW-1185">Reference proteome</keyword>
<evidence type="ECO:0000313" key="3">
    <source>
        <dbReference type="Proteomes" id="UP001151760"/>
    </source>
</evidence>
<dbReference type="EMBL" id="BQNB010016493">
    <property type="protein sequence ID" value="GJT52414.1"/>
    <property type="molecule type" value="Genomic_DNA"/>
</dbReference>
<reference evidence="2" key="1">
    <citation type="journal article" date="2022" name="Int. J. Mol. Sci.">
        <title>Draft Genome of Tanacetum Coccineum: Genomic Comparison of Closely Related Tanacetum-Family Plants.</title>
        <authorList>
            <person name="Yamashiro T."/>
            <person name="Shiraishi A."/>
            <person name="Nakayama K."/>
            <person name="Satake H."/>
        </authorList>
    </citation>
    <scope>NUCLEOTIDE SEQUENCE</scope>
</reference>
<accession>A0ABQ5EN88</accession>
<name>A0ABQ5EN88_9ASTR</name>
<dbReference type="Proteomes" id="UP001151760">
    <property type="component" value="Unassembled WGS sequence"/>
</dbReference>
<feature type="region of interest" description="Disordered" evidence="1">
    <location>
        <begin position="1"/>
        <end position="22"/>
    </location>
</feature>
<evidence type="ECO:0000313" key="2">
    <source>
        <dbReference type="EMBL" id="GJT52414.1"/>
    </source>
</evidence>
<evidence type="ECO:0000256" key="1">
    <source>
        <dbReference type="SAM" id="MobiDB-lite"/>
    </source>
</evidence>
<comment type="caution">
    <text evidence="2">The sequence shown here is derived from an EMBL/GenBank/DDBJ whole genome shotgun (WGS) entry which is preliminary data.</text>
</comment>
<gene>
    <name evidence="2" type="ORF">Tco_0978571</name>
</gene>